<dbReference type="Pfam" id="PF07012">
    <property type="entry name" value="Curlin_rpt"/>
    <property type="match status" value="1"/>
</dbReference>
<dbReference type="EMBL" id="JAHZST010000003">
    <property type="protein sequence ID" value="MBW8183234.1"/>
    <property type="molecule type" value="Genomic_DNA"/>
</dbReference>
<keyword evidence="5" id="KW-1185">Reference proteome</keyword>
<gene>
    <name evidence="4" type="ORF">K0625_06110</name>
</gene>
<evidence type="ECO:0000313" key="5">
    <source>
        <dbReference type="Proteomes" id="UP001195963"/>
    </source>
</evidence>
<comment type="similarity">
    <text evidence="1">Belongs to the CsgA/CsgB family.</text>
</comment>
<accession>A0ABS7E0K5</accession>
<sequence>MPTFNSLFLLFITLCSSSWVLADDELDTSNTYELPITLQTLLESNGRSSLVNLVQLGNLNTANIMQTGNNNYVDLMQLGDNNQANITQDGKNNQVELIQVGGDNQADIIQIGNDNLVNLNQLGSANFSIEQIADGAEITITQY</sequence>
<feature type="chain" id="PRO_5047054514" evidence="3">
    <location>
        <begin position="23"/>
        <end position="143"/>
    </location>
</feature>
<name>A0ABS7E0K5_9GAMM</name>
<protein>
    <submittedName>
        <fullName evidence="4">Curlin</fullName>
    </submittedName>
</protein>
<keyword evidence="2 3" id="KW-0732">Signal</keyword>
<reference evidence="4 5" key="1">
    <citation type="submission" date="2021-07" db="EMBL/GenBank/DDBJ databases">
        <title>Shewanella sp. nov, isolated from SCS.</title>
        <authorList>
            <person name="Cao W.R."/>
        </authorList>
    </citation>
    <scope>NUCLEOTIDE SEQUENCE [LARGE SCALE GENOMIC DNA]</scope>
    <source>
        <strain evidence="4 5">NR704-98</strain>
    </source>
</reference>
<dbReference type="InterPro" id="IPR009742">
    <property type="entry name" value="Curlin_rpt"/>
</dbReference>
<dbReference type="RefSeq" id="WP_220108859.1">
    <property type="nucleotide sequence ID" value="NZ_JAHZST010000003.1"/>
</dbReference>
<feature type="signal peptide" evidence="3">
    <location>
        <begin position="1"/>
        <end position="22"/>
    </location>
</feature>
<comment type="caution">
    <text evidence="4">The sequence shown here is derived from an EMBL/GenBank/DDBJ whole genome shotgun (WGS) entry which is preliminary data.</text>
</comment>
<proteinExistence type="inferred from homology"/>
<organism evidence="4 5">
    <name type="scientific">Shewanella nanhaiensis</name>
    <dbReference type="NCBI Taxonomy" id="2864872"/>
    <lineage>
        <taxon>Bacteria</taxon>
        <taxon>Pseudomonadati</taxon>
        <taxon>Pseudomonadota</taxon>
        <taxon>Gammaproteobacteria</taxon>
        <taxon>Alteromonadales</taxon>
        <taxon>Shewanellaceae</taxon>
        <taxon>Shewanella</taxon>
    </lineage>
</organism>
<evidence type="ECO:0000256" key="3">
    <source>
        <dbReference type="SAM" id="SignalP"/>
    </source>
</evidence>
<evidence type="ECO:0000256" key="1">
    <source>
        <dbReference type="ARBA" id="ARBA00009766"/>
    </source>
</evidence>
<dbReference type="Proteomes" id="UP001195963">
    <property type="component" value="Unassembled WGS sequence"/>
</dbReference>
<evidence type="ECO:0000313" key="4">
    <source>
        <dbReference type="EMBL" id="MBW8183234.1"/>
    </source>
</evidence>
<evidence type="ECO:0000256" key="2">
    <source>
        <dbReference type="ARBA" id="ARBA00022729"/>
    </source>
</evidence>